<evidence type="ECO:0000256" key="4">
    <source>
        <dbReference type="PROSITE-ProRule" id="PRU00335"/>
    </source>
</evidence>
<evidence type="ECO:0000256" key="3">
    <source>
        <dbReference type="ARBA" id="ARBA00023163"/>
    </source>
</evidence>
<dbReference type="EMBL" id="WJBE01000001">
    <property type="protein sequence ID" value="MBC3898469.1"/>
    <property type="molecule type" value="Genomic_DNA"/>
</dbReference>
<accession>A0ABR6YTH4</accession>
<keyword evidence="2 4" id="KW-0238">DNA-binding</keyword>
<evidence type="ECO:0000256" key="1">
    <source>
        <dbReference type="ARBA" id="ARBA00023015"/>
    </source>
</evidence>
<name>A0ABR6YTH4_9FIRM</name>
<dbReference type="SUPFAM" id="SSF48498">
    <property type="entry name" value="Tetracyclin repressor-like, C-terminal domain"/>
    <property type="match status" value="1"/>
</dbReference>
<dbReference type="SUPFAM" id="SSF46689">
    <property type="entry name" value="Homeodomain-like"/>
    <property type="match status" value="1"/>
</dbReference>
<dbReference type="InterPro" id="IPR036271">
    <property type="entry name" value="Tet_transcr_reg_TetR-rel_C_sf"/>
</dbReference>
<evidence type="ECO:0000313" key="7">
    <source>
        <dbReference type="Proteomes" id="UP000622405"/>
    </source>
</evidence>
<keyword evidence="1" id="KW-0805">Transcription regulation</keyword>
<keyword evidence="3" id="KW-0804">Transcription</keyword>
<comment type="caution">
    <text evidence="6">The sequence shown here is derived from an EMBL/GenBank/DDBJ whole genome shotgun (WGS) entry which is preliminary data.</text>
</comment>
<feature type="DNA-binding region" description="H-T-H motif" evidence="4">
    <location>
        <begin position="29"/>
        <end position="48"/>
    </location>
</feature>
<sequence>MPPKIKIKEDAILDVALEITRTSGIEGLNAREIARILGCSIQPVFRTFQNMDNLKTALYQKVEDSFNTYMLDGMNHRIPFLGMGLAYIRFASEEKNLFKLLFMSESLHVDSPMDMIAGDDNQEVIAMIAGMTGLNHDHSKKLYVDIWLLTHGIASLVATNQCHFSHEEIETILMDAFKGYLNLFTMKEEEQS</sequence>
<dbReference type="Proteomes" id="UP000622405">
    <property type="component" value="Unassembled WGS sequence"/>
</dbReference>
<dbReference type="Gene3D" id="1.10.357.10">
    <property type="entry name" value="Tetracycline Repressor, domain 2"/>
    <property type="match status" value="1"/>
</dbReference>
<protein>
    <recommendedName>
        <fullName evidence="5">HTH tetR-type domain-containing protein</fullName>
    </recommendedName>
</protein>
<keyword evidence="7" id="KW-1185">Reference proteome</keyword>
<dbReference type="InterPro" id="IPR001647">
    <property type="entry name" value="HTH_TetR"/>
</dbReference>
<dbReference type="InterPro" id="IPR009057">
    <property type="entry name" value="Homeodomain-like_sf"/>
</dbReference>
<reference evidence="6 7" key="1">
    <citation type="journal article" date="2020" name="mSystems">
        <title>Defining Genomic and Predicted Metabolic Features of the Acetobacterium Genus.</title>
        <authorList>
            <person name="Ross D.E."/>
            <person name="Marshall C.W."/>
            <person name="Gulliver D."/>
            <person name="May H.D."/>
            <person name="Norman R.S."/>
        </authorList>
    </citation>
    <scope>NUCLEOTIDE SEQUENCE [LARGE SCALE GENOMIC DNA]</scope>
    <source>
        <strain evidence="6 7">DSM 4132</strain>
    </source>
</reference>
<evidence type="ECO:0000259" key="5">
    <source>
        <dbReference type="PROSITE" id="PS50977"/>
    </source>
</evidence>
<dbReference type="InterPro" id="IPR025996">
    <property type="entry name" value="MT1864/Rv1816-like_C"/>
</dbReference>
<organism evidence="6 7">
    <name type="scientific">Acetobacterium malicum</name>
    <dbReference type="NCBI Taxonomy" id="52692"/>
    <lineage>
        <taxon>Bacteria</taxon>
        <taxon>Bacillati</taxon>
        <taxon>Bacillota</taxon>
        <taxon>Clostridia</taxon>
        <taxon>Eubacteriales</taxon>
        <taxon>Eubacteriaceae</taxon>
        <taxon>Acetobacterium</taxon>
    </lineage>
</organism>
<evidence type="ECO:0000313" key="6">
    <source>
        <dbReference type="EMBL" id="MBC3898469.1"/>
    </source>
</evidence>
<feature type="domain" description="HTH tetR-type" evidence="5">
    <location>
        <begin position="6"/>
        <end position="66"/>
    </location>
</feature>
<evidence type="ECO:0000256" key="2">
    <source>
        <dbReference type="ARBA" id="ARBA00023125"/>
    </source>
</evidence>
<dbReference type="PROSITE" id="PS50977">
    <property type="entry name" value="HTH_TETR_2"/>
    <property type="match status" value="1"/>
</dbReference>
<gene>
    <name evidence="6" type="ORF">GH811_02400</name>
</gene>
<proteinExistence type="predicted"/>
<dbReference type="RefSeq" id="WP_026394963.1">
    <property type="nucleotide sequence ID" value="NZ_WJBE01000001.1"/>
</dbReference>
<dbReference type="Pfam" id="PF13305">
    <property type="entry name" value="TetR_C_33"/>
    <property type="match status" value="1"/>
</dbReference>